<evidence type="ECO:0000256" key="2">
    <source>
        <dbReference type="PROSITE-ProRule" id="PRU00703"/>
    </source>
</evidence>
<keyword evidence="1 2" id="KW-0129">CBS domain</keyword>
<dbReference type="InterPro" id="IPR051257">
    <property type="entry name" value="Diverse_CBS-Domain"/>
</dbReference>
<reference evidence="5 8" key="1">
    <citation type="submission" date="2021-07" db="EMBL/GenBank/DDBJ databases">
        <title>Whole genome sequencing of carbapenem-resistant Pseudomonas spp. isolated in Japan.</title>
        <authorList>
            <person name="Suzuki M."/>
            <person name="Maehana S."/>
            <person name="Kitasato H."/>
        </authorList>
    </citation>
    <scope>NUCLEOTIDE SEQUENCE</scope>
    <source>
        <strain evidence="5">KAM435</strain>
        <strain evidence="6 8">KAM436</strain>
    </source>
</reference>
<dbReference type="AlphaFoldDB" id="A0AA37FLX0"/>
<feature type="transmembrane region" description="Helical" evidence="3">
    <location>
        <begin position="103"/>
        <end position="120"/>
    </location>
</feature>
<keyword evidence="3" id="KW-0472">Membrane</keyword>
<accession>A0AA37FLX0</accession>
<feature type="domain" description="CBS" evidence="4">
    <location>
        <begin position="245"/>
        <end position="301"/>
    </location>
</feature>
<proteinExistence type="predicted"/>
<feature type="transmembrane region" description="Helical" evidence="3">
    <location>
        <begin position="146"/>
        <end position="167"/>
    </location>
</feature>
<dbReference type="Pfam" id="PF04982">
    <property type="entry name" value="TM_HPP"/>
    <property type="match status" value="1"/>
</dbReference>
<evidence type="ECO:0000313" key="6">
    <source>
        <dbReference type="EMBL" id="GIZ93837.1"/>
    </source>
</evidence>
<dbReference type="SMART" id="SM00116">
    <property type="entry name" value="CBS"/>
    <property type="match status" value="2"/>
</dbReference>
<dbReference type="Gene3D" id="3.10.580.10">
    <property type="entry name" value="CBS-domain"/>
    <property type="match status" value="1"/>
</dbReference>
<evidence type="ECO:0000313" key="7">
    <source>
        <dbReference type="Proteomes" id="UP000887212"/>
    </source>
</evidence>
<dbReference type="EMBL" id="BPMS01000011">
    <property type="protein sequence ID" value="GIZ89311.1"/>
    <property type="molecule type" value="Genomic_DNA"/>
</dbReference>
<evidence type="ECO:0000259" key="4">
    <source>
        <dbReference type="PROSITE" id="PS51371"/>
    </source>
</evidence>
<evidence type="ECO:0000313" key="5">
    <source>
        <dbReference type="EMBL" id="GIZ89311.1"/>
    </source>
</evidence>
<dbReference type="PANTHER" id="PTHR43080">
    <property type="entry name" value="CBS DOMAIN-CONTAINING PROTEIN CBSX3, MITOCHONDRIAL"/>
    <property type="match status" value="1"/>
</dbReference>
<protein>
    <recommendedName>
        <fullName evidence="4">CBS domain-containing protein</fullName>
    </recommendedName>
</protein>
<comment type="caution">
    <text evidence="5">The sequence shown here is derived from an EMBL/GenBank/DDBJ whole genome shotgun (WGS) entry which is preliminary data.</text>
</comment>
<keyword evidence="3" id="KW-1133">Transmembrane helix</keyword>
<dbReference type="InterPro" id="IPR046342">
    <property type="entry name" value="CBS_dom_sf"/>
</dbReference>
<gene>
    <name evidence="5" type="ORF">KAM435_26380</name>
    <name evidence="6" type="ORF">KAM436_28050</name>
</gene>
<feature type="transmembrane region" description="Helical" evidence="3">
    <location>
        <begin position="52"/>
        <end position="70"/>
    </location>
</feature>
<keyword evidence="3" id="KW-0812">Transmembrane</keyword>
<dbReference type="Proteomes" id="UP000887228">
    <property type="component" value="Unassembled WGS sequence"/>
</dbReference>
<dbReference type="InterPro" id="IPR058581">
    <property type="entry name" value="TM_HPP"/>
</dbReference>
<evidence type="ECO:0000256" key="3">
    <source>
        <dbReference type="SAM" id="Phobius"/>
    </source>
</evidence>
<dbReference type="CDD" id="cd04600">
    <property type="entry name" value="CBS_pair_HPP_assoc"/>
    <property type="match status" value="1"/>
</dbReference>
<feature type="domain" description="CBS" evidence="4">
    <location>
        <begin position="316"/>
        <end position="371"/>
    </location>
</feature>
<name>A0AA37FLX0_AQUAC</name>
<dbReference type="EMBL" id="BPMT01000011">
    <property type="protein sequence ID" value="GIZ93837.1"/>
    <property type="molecule type" value="Genomic_DNA"/>
</dbReference>
<dbReference type="RefSeq" id="WP_203788827.1">
    <property type="nucleotide sequence ID" value="NZ_AP024354.1"/>
</dbReference>
<dbReference type="InterPro" id="IPR000644">
    <property type="entry name" value="CBS_dom"/>
</dbReference>
<dbReference type="PROSITE" id="PS51371">
    <property type="entry name" value="CBS"/>
    <property type="match status" value="2"/>
</dbReference>
<dbReference type="Pfam" id="PF00571">
    <property type="entry name" value="CBS"/>
    <property type="match status" value="2"/>
</dbReference>
<evidence type="ECO:0000313" key="8">
    <source>
        <dbReference type="Proteomes" id="UP000887228"/>
    </source>
</evidence>
<feature type="transmembrane region" description="Helical" evidence="3">
    <location>
        <begin position="26"/>
        <end position="45"/>
    </location>
</feature>
<organism evidence="5 7">
    <name type="scientific">Aquipseudomonas alcaligenes</name>
    <name type="common">Pseudomonas alcaligenes</name>
    <dbReference type="NCBI Taxonomy" id="43263"/>
    <lineage>
        <taxon>Bacteria</taxon>
        <taxon>Pseudomonadati</taxon>
        <taxon>Pseudomonadota</taxon>
        <taxon>Gammaproteobacteria</taxon>
        <taxon>Pseudomonadales</taxon>
        <taxon>Pseudomonadaceae</taxon>
        <taxon>Aquipseudomonas</taxon>
    </lineage>
</organism>
<sequence>MTFRTSLKTWFAGFLPAVPSTHPREWLRVACGCFLGMLVSLVLCLNLFPEPLLMYLFGPLAASSVLLFAVSSGALAQPWSLLIGYLVATLVAVALGQGFGYSIPLACGAVGLSVLFMSLLRCLHPPAGAVALCVHLSGMAVQQHGFGLLLPILIAATCLLGCALIYNNLTGVRYPKRPENPDLHHTQDPSVELRVGISDDDLEHALEDFGEFVDITRDDLARLVRATERHALKRSMGRMVVEQIMSRDLRCVSPGTRREQALAMLRRHRLRSLPVLDDDKRLVGIVSLVDLISRPRGVSPSLPWTLGKRILVGQLMTSPVRYVDSQAHVVELIPLLSTQGLHCLPVMEQGQLVGIITQTDLIAALQRSLLEHLS</sequence>
<feature type="transmembrane region" description="Helical" evidence="3">
    <location>
        <begin position="76"/>
        <end position="96"/>
    </location>
</feature>
<evidence type="ECO:0000256" key="1">
    <source>
        <dbReference type="ARBA" id="ARBA00023122"/>
    </source>
</evidence>
<dbReference type="Proteomes" id="UP000887212">
    <property type="component" value="Unassembled WGS sequence"/>
</dbReference>
<dbReference type="PANTHER" id="PTHR43080:SF2">
    <property type="entry name" value="CBS DOMAIN-CONTAINING PROTEIN"/>
    <property type="match status" value="1"/>
</dbReference>
<dbReference type="SUPFAM" id="SSF54631">
    <property type="entry name" value="CBS-domain pair"/>
    <property type="match status" value="1"/>
</dbReference>